<dbReference type="InterPro" id="IPR034164">
    <property type="entry name" value="Pepsin-like_dom"/>
</dbReference>
<evidence type="ECO:0000259" key="4">
    <source>
        <dbReference type="PROSITE" id="PS51767"/>
    </source>
</evidence>
<accession>A0A1J8R0S6</accession>
<comment type="similarity">
    <text evidence="1">Belongs to the peptidase A1 family.</text>
</comment>
<organism evidence="5 6">
    <name type="scientific">Rhizopogon vesiculosus</name>
    <dbReference type="NCBI Taxonomy" id="180088"/>
    <lineage>
        <taxon>Eukaryota</taxon>
        <taxon>Fungi</taxon>
        <taxon>Dikarya</taxon>
        <taxon>Basidiomycota</taxon>
        <taxon>Agaricomycotina</taxon>
        <taxon>Agaricomycetes</taxon>
        <taxon>Agaricomycetidae</taxon>
        <taxon>Boletales</taxon>
        <taxon>Suillineae</taxon>
        <taxon>Rhizopogonaceae</taxon>
        <taxon>Rhizopogon</taxon>
    </lineage>
</organism>
<feature type="domain" description="Peptidase A1" evidence="4">
    <location>
        <begin position="1"/>
        <end position="217"/>
    </location>
</feature>
<feature type="transmembrane region" description="Helical" evidence="3">
    <location>
        <begin position="259"/>
        <end position="279"/>
    </location>
</feature>
<dbReference type="GO" id="GO:0006508">
    <property type="term" value="P:proteolysis"/>
    <property type="evidence" value="ECO:0007669"/>
    <property type="project" value="InterPro"/>
</dbReference>
<dbReference type="InterPro" id="IPR021109">
    <property type="entry name" value="Peptidase_aspartic_dom_sf"/>
</dbReference>
<proteinExistence type="inferred from homology"/>
<evidence type="ECO:0000256" key="2">
    <source>
        <dbReference type="SAM" id="MobiDB-lite"/>
    </source>
</evidence>
<keyword evidence="3" id="KW-0812">Transmembrane</keyword>
<keyword evidence="6" id="KW-1185">Reference proteome</keyword>
<dbReference type="InterPro" id="IPR033121">
    <property type="entry name" value="PEPTIDASE_A1"/>
</dbReference>
<dbReference type="PROSITE" id="PS51767">
    <property type="entry name" value="PEPTIDASE_A1"/>
    <property type="match status" value="1"/>
</dbReference>
<evidence type="ECO:0000256" key="3">
    <source>
        <dbReference type="SAM" id="Phobius"/>
    </source>
</evidence>
<dbReference type="PANTHER" id="PTHR47966">
    <property type="entry name" value="BETA-SITE APP-CLEAVING ENZYME, ISOFORM A-RELATED"/>
    <property type="match status" value="1"/>
</dbReference>
<protein>
    <recommendedName>
        <fullName evidence="4">Peptidase A1 domain-containing protein</fullName>
    </recommendedName>
</protein>
<dbReference type="InterPro" id="IPR001461">
    <property type="entry name" value="Aspartic_peptidase_A1"/>
</dbReference>
<evidence type="ECO:0000313" key="6">
    <source>
        <dbReference type="Proteomes" id="UP000183567"/>
    </source>
</evidence>
<keyword evidence="3" id="KW-1133">Transmembrane helix</keyword>
<dbReference type="EMBL" id="LVVM01001060">
    <property type="protein sequence ID" value="OJA19400.1"/>
    <property type="molecule type" value="Genomic_DNA"/>
</dbReference>
<dbReference type="GO" id="GO:0004190">
    <property type="term" value="F:aspartic-type endopeptidase activity"/>
    <property type="evidence" value="ECO:0007669"/>
    <property type="project" value="InterPro"/>
</dbReference>
<dbReference type="CDD" id="cd05471">
    <property type="entry name" value="pepsin_like"/>
    <property type="match status" value="1"/>
</dbReference>
<evidence type="ECO:0000256" key="1">
    <source>
        <dbReference type="ARBA" id="ARBA00007447"/>
    </source>
</evidence>
<name>A0A1J8R0S6_9AGAM</name>
<evidence type="ECO:0000313" key="5">
    <source>
        <dbReference type="EMBL" id="OJA19400.1"/>
    </source>
</evidence>
<comment type="caution">
    <text evidence="5">The sequence shown here is derived from an EMBL/GenBank/DDBJ whole genome shotgun (WGS) entry which is preliminary data.</text>
</comment>
<dbReference type="SUPFAM" id="SSF50630">
    <property type="entry name" value="Acid proteases"/>
    <property type="match status" value="1"/>
</dbReference>
<sequence>MGLGFATLSALHTTPFWETLYLGGQLSEPLFSFYLERYINQPLINSSPGGILTLGGTNSSLYQGSIEYTNLTSAPSYWILNVSSITVQGKAISVPTSSNLAVIDTANTLIGAPTSMISGIWAQVPGSVALDGNYTGLYAFPCNTSVTVSMSFGGTDWDISPVDMNVGTVTSDMCAGAIFDAGVINDGGVSDMWLVGDTFLKNVYSVFRAEPPAVGFAQLASGLSSSPGTFDPNPVQPGSLPAPTTTTTTSGGSKRAASAYNIAGSLTLLVTVSACFFLLL</sequence>
<dbReference type="Pfam" id="PF00026">
    <property type="entry name" value="Asp"/>
    <property type="match status" value="1"/>
</dbReference>
<dbReference type="Proteomes" id="UP000183567">
    <property type="component" value="Unassembled WGS sequence"/>
</dbReference>
<feature type="region of interest" description="Disordered" evidence="2">
    <location>
        <begin position="227"/>
        <end position="253"/>
    </location>
</feature>
<gene>
    <name evidence="5" type="ORF">AZE42_11977</name>
</gene>
<dbReference type="OrthoDB" id="771136at2759"/>
<reference evidence="5 6" key="1">
    <citation type="submission" date="2016-03" db="EMBL/GenBank/DDBJ databases">
        <title>Comparative genomics of the ectomycorrhizal sister species Rhizopogon vinicolor and Rhizopogon vesiculosus (Basidiomycota: Boletales) reveals a divergence of the mating type B locus.</title>
        <authorList>
            <person name="Mujic A.B."/>
            <person name="Kuo A."/>
            <person name="Tritt A."/>
            <person name="Lipzen A."/>
            <person name="Chen C."/>
            <person name="Johnson J."/>
            <person name="Sharma A."/>
            <person name="Barry K."/>
            <person name="Grigoriev I.V."/>
            <person name="Spatafora J.W."/>
        </authorList>
    </citation>
    <scope>NUCLEOTIDE SEQUENCE [LARGE SCALE GENOMIC DNA]</scope>
    <source>
        <strain evidence="5 6">AM-OR11-056</strain>
    </source>
</reference>
<keyword evidence="3" id="KW-0472">Membrane</keyword>
<dbReference type="PANTHER" id="PTHR47966:SF6">
    <property type="entry name" value="PEPTIDASE A1 DOMAIN-CONTAINING PROTEIN"/>
    <property type="match status" value="1"/>
</dbReference>
<dbReference type="PRINTS" id="PR00792">
    <property type="entry name" value="PEPSIN"/>
</dbReference>
<dbReference type="AlphaFoldDB" id="A0A1J8R0S6"/>
<dbReference type="Gene3D" id="2.40.70.10">
    <property type="entry name" value="Acid Proteases"/>
    <property type="match status" value="1"/>
</dbReference>
<dbReference type="STRING" id="180088.A0A1J8R0S6"/>